<protein>
    <recommendedName>
        <fullName evidence="1">DUF4316 domain-containing protein</fullName>
    </recommendedName>
</protein>
<dbReference type="InterPro" id="IPR025465">
    <property type="entry name" value="DUF4316"/>
</dbReference>
<organism evidence="2">
    <name type="scientific">bioreactor metagenome</name>
    <dbReference type="NCBI Taxonomy" id="1076179"/>
    <lineage>
        <taxon>unclassified sequences</taxon>
        <taxon>metagenomes</taxon>
        <taxon>ecological metagenomes</taxon>
    </lineage>
</organism>
<feature type="domain" description="DUF4316" evidence="1">
    <location>
        <begin position="209"/>
        <end position="236"/>
    </location>
</feature>
<evidence type="ECO:0000313" key="2">
    <source>
        <dbReference type="EMBL" id="MPM81282.1"/>
    </source>
</evidence>
<evidence type="ECO:0000259" key="1">
    <source>
        <dbReference type="Pfam" id="PF14195"/>
    </source>
</evidence>
<sequence>MVFKTLVHEISHARLHGEGPASIDRQTAEVQAESIAYTVCAHYGLDTSEYSFGYIAGWSSGKDAKELKDSLEIIRTEAAAIIEKVDEYYPVEYDRWAQEHAQPEIAPAIPVPLNRTDIFSQLLEREDIIRCAAIAEKAGVYEDFVKRCDSVSSQLTGEPHNPAVFDKAAADIAAYYQSIERGRAAAKYDGSMNLDDYTAMHNAPNPPEPENPLRTAELSTEQNENMIDGILNNAPSPGEIAACRQASSPDFQDLRGTLEDCKREAAMSLSSPTERPSVQQRLEQFKVQAAQRAEMLSRTQKNHMEVGR</sequence>
<comment type="caution">
    <text evidence="2">The sequence shown here is derived from an EMBL/GenBank/DDBJ whole genome shotgun (WGS) entry which is preliminary data.</text>
</comment>
<dbReference type="AlphaFoldDB" id="A0A645CX50"/>
<dbReference type="Pfam" id="PF14195">
    <property type="entry name" value="DUF4316"/>
    <property type="match status" value="1"/>
</dbReference>
<gene>
    <name evidence="2" type="ORF">SDC9_128334</name>
</gene>
<proteinExistence type="predicted"/>
<accession>A0A645CX50</accession>
<name>A0A645CX50_9ZZZZ</name>
<reference evidence="2" key="1">
    <citation type="submission" date="2019-08" db="EMBL/GenBank/DDBJ databases">
        <authorList>
            <person name="Kucharzyk K."/>
            <person name="Murdoch R.W."/>
            <person name="Higgins S."/>
            <person name="Loffler F."/>
        </authorList>
    </citation>
    <scope>NUCLEOTIDE SEQUENCE</scope>
</reference>
<dbReference type="EMBL" id="VSSQ01030668">
    <property type="protein sequence ID" value="MPM81282.1"/>
    <property type="molecule type" value="Genomic_DNA"/>
</dbReference>